<protein>
    <submittedName>
        <fullName evidence="2">Uncharacterized protein</fullName>
    </submittedName>
</protein>
<feature type="non-terminal residue" evidence="2">
    <location>
        <position position="1"/>
    </location>
</feature>
<sequence>MQFKFTLIAFTGVLASFTAQAFAAEVLTAPRVYHTVIKQSPYLVERTTTVTWTQSTTLTETATPTPIPDTVGSS</sequence>
<keyword evidence="1" id="KW-0732">Signal</keyword>
<evidence type="ECO:0000256" key="1">
    <source>
        <dbReference type="SAM" id="SignalP"/>
    </source>
</evidence>
<dbReference type="Proteomes" id="UP001140091">
    <property type="component" value="Unassembled WGS sequence"/>
</dbReference>
<dbReference type="AlphaFoldDB" id="A0A9W8JIS3"/>
<feature type="signal peptide" evidence="1">
    <location>
        <begin position="1"/>
        <end position="23"/>
    </location>
</feature>
<keyword evidence="3" id="KW-1185">Reference proteome</keyword>
<reference evidence="2" key="1">
    <citation type="submission" date="2022-06" db="EMBL/GenBank/DDBJ databases">
        <title>Genome Sequence of Candolleomyces eurysporus.</title>
        <authorList>
            <person name="Buettner E."/>
        </authorList>
    </citation>
    <scope>NUCLEOTIDE SEQUENCE</scope>
    <source>
        <strain evidence="2">VTCC 930004</strain>
    </source>
</reference>
<name>A0A9W8JIS3_9AGAR</name>
<feature type="chain" id="PRO_5040977529" evidence="1">
    <location>
        <begin position="24"/>
        <end position="74"/>
    </location>
</feature>
<comment type="caution">
    <text evidence="2">The sequence shown here is derived from an EMBL/GenBank/DDBJ whole genome shotgun (WGS) entry which is preliminary data.</text>
</comment>
<dbReference type="EMBL" id="JANBPK010000049">
    <property type="protein sequence ID" value="KAJ2936506.1"/>
    <property type="molecule type" value="Genomic_DNA"/>
</dbReference>
<proteinExistence type="predicted"/>
<accession>A0A9W8JIS3</accession>
<gene>
    <name evidence="2" type="ORF">H1R20_g589</name>
</gene>
<organism evidence="2 3">
    <name type="scientific">Candolleomyces eurysporus</name>
    <dbReference type="NCBI Taxonomy" id="2828524"/>
    <lineage>
        <taxon>Eukaryota</taxon>
        <taxon>Fungi</taxon>
        <taxon>Dikarya</taxon>
        <taxon>Basidiomycota</taxon>
        <taxon>Agaricomycotina</taxon>
        <taxon>Agaricomycetes</taxon>
        <taxon>Agaricomycetidae</taxon>
        <taxon>Agaricales</taxon>
        <taxon>Agaricineae</taxon>
        <taxon>Psathyrellaceae</taxon>
        <taxon>Candolleomyces</taxon>
    </lineage>
</organism>
<dbReference type="OrthoDB" id="3025387at2759"/>
<evidence type="ECO:0000313" key="2">
    <source>
        <dbReference type="EMBL" id="KAJ2936506.1"/>
    </source>
</evidence>
<evidence type="ECO:0000313" key="3">
    <source>
        <dbReference type="Proteomes" id="UP001140091"/>
    </source>
</evidence>